<dbReference type="PANTHER" id="PTHR34296">
    <property type="entry name" value="TRANSCRIPTIONAL ACTIVATOR PROTEIN MED"/>
    <property type="match status" value="1"/>
</dbReference>
<feature type="chain" id="PRO_5016733449" evidence="6">
    <location>
        <begin position="24"/>
        <end position="436"/>
    </location>
</feature>
<proteinExistence type="predicted"/>
<dbReference type="AlphaFoldDB" id="A0A345Z2D1"/>
<dbReference type="PANTHER" id="PTHR34296:SF2">
    <property type="entry name" value="ABC TRANSPORTER GUANOSINE-BINDING PROTEIN NUPN"/>
    <property type="match status" value="1"/>
</dbReference>
<evidence type="ECO:0000259" key="7">
    <source>
        <dbReference type="Pfam" id="PF02608"/>
    </source>
</evidence>
<dbReference type="InterPro" id="IPR050957">
    <property type="entry name" value="BMP_lipoprotein"/>
</dbReference>
<evidence type="ECO:0000313" key="9">
    <source>
        <dbReference type="Proteomes" id="UP000254792"/>
    </source>
</evidence>
<dbReference type="NCBIfam" id="NF038029">
    <property type="entry name" value="LP_plasma"/>
    <property type="match status" value="1"/>
</dbReference>
<feature type="domain" description="ABC transporter substrate-binding protein PnrA-like" evidence="7">
    <location>
        <begin position="252"/>
        <end position="326"/>
    </location>
</feature>
<dbReference type="KEGG" id="salx:SALLE_v1c00840"/>
<feature type="signal peptide" evidence="6">
    <location>
        <begin position="1"/>
        <end position="23"/>
    </location>
</feature>
<evidence type="ECO:0000256" key="1">
    <source>
        <dbReference type="ARBA" id="ARBA00004236"/>
    </source>
</evidence>
<evidence type="ECO:0000256" key="4">
    <source>
        <dbReference type="ARBA" id="ARBA00023136"/>
    </source>
</evidence>
<keyword evidence="9" id="KW-1185">Reference proteome</keyword>
<dbReference type="Gene3D" id="3.40.50.2300">
    <property type="match status" value="3"/>
</dbReference>
<dbReference type="InterPro" id="IPR054816">
    <property type="entry name" value="Lipoprotein_mollicutes-type_CS"/>
</dbReference>
<keyword evidence="4" id="KW-0472">Membrane</keyword>
<feature type="domain" description="ABC transporter substrate-binding protein PnrA-like" evidence="7">
    <location>
        <begin position="35"/>
        <end position="189"/>
    </location>
</feature>
<evidence type="ECO:0000256" key="5">
    <source>
        <dbReference type="ARBA" id="ARBA00023288"/>
    </source>
</evidence>
<dbReference type="PROSITE" id="PS51257">
    <property type="entry name" value="PROKAR_LIPOPROTEIN"/>
    <property type="match status" value="1"/>
</dbReference>
<dbReference type="GO" id="GO:0005886">
    <property type="term" value="C:plasma membrane"/>
    <property type="evidence" value="ECO:0007669"/>
    <property type="project" value="UniProtKB-SubCell"/>
</dbReference>
<organism evidence="8 9">
    <name type="scientific">Spiroplasma alleghenense</name>
    <dbReference type="NCBI Taxonomy" id="216931"/>
    <lineage>
        <taxon>Bacteria</taxon>
        <taxon>Bacillati</taxon>
        <taxon>Mycoplasmatota</taxon>
        <taxon>Mollicutes</taxon>
        <taxon>Entomoplasmatales</taxon>
        <taxon>Spiroplasmataceae</taxon>
        <taxon>Spiroplasma</taxon>
    </lineage>
</organism>
<evidence type="ECO:0000256" key="6">
    <source>
        <dbReference type="SAM" id="SignalP"/>
    </source>
</evidence>
<dbReference type="InterPro" id="IPR003760">
    <property type="entry name" value="PnrA-like"/>
</dbReference>
<evidence type="ECO:0000256" key="3">
    <source>
        <dbReference type="ARBA" id="ARBA00022729"/>
    </source>
</evidence>
<dbReference type="Proteomes" id="UP000254792">
    <property type="component" value="Chromosome"/>
</dbReference>
<evidence type="ECO:0000256" key="2">
    <source>
        <dbReference type="ARBA" id="ARBA00022475"/>
    </source>
</evidence>
<name>A0A345Z2D1_9MOLU</name>
<dbReference type="Pfam" id="PF02608">
    <property type="entry name" value="Bmp"/>
    <property type="match status" value="2"/>
</dbReference>
<evidence type="ECO:0000313" key="8">
    <source>
        <dbReference type="EMBL" id="AXK50760.1"/>
    </source>
</evidence>
<keyword evidence="2" id="KW-1003">Cell membrane</keyword>
<accession>A0A345Z2D1</accession>
<gene>
    <name evidence="8" type="primary">bmpA</name>
    <name evidence="8" type="ORF">SALLE_v1c00840</name>
</gene>
<dbReference type="RefSeq" id="WP_115557689.1">
    <property type="nucleotide sequence ID" value="NZ_CP031376.1"/>
</dbReference>
<dbReference type="OrthoDB" id="9769871at2"/>
<dbReference type="EMBL" id="CP031376">
    <property type="protein sequence ID" value="AXK50760.1"/>
    <property type="molecule type" value="Genomic_DNA"/>
</dbReference>
<keyword evidence="5" id="KW-0449">Lipoprotein</keyword>
<protein>
    <submittedName>
        <fullName evidence="8">Basic membrane protein A</fullName>
    </submittedName>
</protein>
<reference evidence="8 9" key="1">
    <citation type="submission" date="2018-07" db="EMBL/GenBank/DDBJ databases">
        <title>Complete genome sequence of Spiroplasma alleghenense PLHS-1 (ATCC 51752).</title>
        <authorList>
            <person name="Chou L."/>
            <person name="Lee T.-Y."/>
            <person name="Tsai Y.-M."/>
            <person name="Kuo C.-H."/>
        </authorList>
    </citation>
    <scope>NUCLEOTIDE SEQUENCE [LARGE SCALE GENOMIC DNA]</scope>
    <source>
        <strain evidence="8 9">PLHS-1</strain>
    </source>
</reference>
<sequence>MKKLLSIIGAGALITTSATSVVACGVKKYTDIFLVSDVGKINDKSFNESAYNGSNKFIKEQLNIEDMVISHLTPQNTSEIERNYDSARKNGAKALVLPGFAHQEHINHASEVMADSGEGSVVFLDGDNKGNKNVIGIQFKSEMSGFYSGVASILYKVSVSDKPAEVKLSAFGGLHNATGVTNFISGFMASIDFMNSLKKESPDVLTSLIKVLNKDKSESDFIGASRVATQMNAPASDKDQNWFSGSFEVGGGTTTAEKLISENADVIFPVAGPQTEDTLAAIKKSNRKDSIHIVGVDTDQVQLYKNYSDYFITSATKKLEESTQSALVNSKVYADKVTKEQKDEFIGKDKSGNKIEGSWDGQNVWFDGDFSSGGSNKISDQNYKDLIAILSPAGLALSVYYQENISTKVGAKEILNTEAIKSMGEIAAKELKSNNS</sequence>
<comment type="subcellular location">
    <subcellularLocation>
        <location evidence="1">Cell membrane</location>
    </subcellularLocation>
</comment>
<keyword evidence="3 6" id="KW-0732">Signal</keyword>